<dbReference type="SUPFAM" id="SSF53474">
    <property type="entry name" value="alpha/beta-Hydrolases"/>
    <property type="match status" value="1"/>
</dbReference>
<dbReference type="InterPro" id="IPR050955">
    <property type="entry name" value="Plant_Biomass_Hydrol_Est"/>
</dbReference>
<accession>A0ABU0INY5</accession>
<dbReference type="InterPro" id="IPR029058">
    <property type="entry name" value="AB_hydrolase_fold"/>
</dbReference>
<dbReference type="Proteomes" id="UP001228905">
    <property type="component" value="Unassembled WGS sequence"/>
</dbReference>
<name>A0ABU0INY5_9CAUL</name>
<keyword evidence="2" id="KW-0378">Hydrolase</keyword>
<dbReference type="PANTHER" id="PTHR43037:SF5">
    <property type="entry name" value="FERULOYL ESTERASE"/>
    <property type="match status" value="1"/>
</dbReference>
<keyword evidence="1" id="KW-0732">Signal</keyword>
<dbReference type="PANTHER" id="PTHR43037">
    <property type="entry name" value="UNNAMED PRODUCT-RELATED"/>
    <property type="match status" value="1"/>
</dbReference>
<organism evidence="3 4">
    <name type="scientific">Caulobacter ginsengisoli</name>
    <dbReference type="NCBI Taxonomy" id="400775"/>
    <lineage>
        <taxon>Bacteria</taxon>
        <taxon>Pseudomonadati</taxon>
        <taxon>Pseudomonadota</taxon>
        <taxon>Alphaproteobacteria</taxon>
        <taxon>Caulobacterales</taxon>
        <taxon>Caulobacteraceae</taxon>
        <taxon>Caulobacter</taxon>
    </lineage>
</organism>
<evidence type="ECO:0000313" key="4">
    <source>
        <dbReference type="Proteomes" id="UP001228905"/>
    </source>
</evidence>
<dbReference type="RefSeq" id="WP_307346516.1">
    <property type="nucleotide sequence ID" value="NZ_JAUSVS010000001.1"/>
</dbReference>
<evidence type="ECO:0000256" key="2">
    <source>
        <dbReference type="ARBA" id="ARBA00022801"/>
    </source>
</evidence>
<evidence type="ECO:0000256" key="1">
    <source>
        <dbReference type="ARBA" id="ARBA00022729"/>
    </source>
</evidence>
<dbReference type="Gene3D" id="3.40.50.1820">
    <property type="entry name" value="alpha/beta hydrolase"/>
    <property type="match status" value="1"/>
</dbReference>
<reference evidence="3 4" key="1">
    <citation type="submission" date="2023-07" db="EMBL/GenBank/DDBJ databases">
        <title>Genomic Encyclopedia of Type Strains, Phase IV (KMG-IV): sequencing the most valuable type-strain genomes for metagenomic binning, comparative biology and taxonomic classification.</title>
        <authorList>
            <person name="Goeker M."/>
        </authorList>
    </citation>
    <scope>NUCLEOTIDE SEQUENCE [LARGE SCALE GENOMIC DNA]</scope>
    <source>
        <strain evidence="3 4">DSM 18695</strain>
    </source>
</reference>
<proteinExistence type="predicted"/>
<keyword evidence="4" id="KW-1185">Reference proteome</keyword>
<evidence type="ECO:0000313" key="3">
    <source>
        <dbReference type="EMBL" id="MDQ0463140.1"/>
    </source>
</evidence>
<sequence length="360" mass="39503">MDERALDDLTELLPPLLTALERLNLLARHFDPPRYAQLMEAIGEPDAAVRAQLPRLEAWPESLADIRQAVRTAADAVIAAFEGLRSAADAEDGLMAVFRALRHPPEALEALYPLAAMLPPVSQLFLEPDKRQDTDLLKRLADPAPDAEVGVFHVGNAPDERGGFSLYVPEDYRPDRAWPLVFALHGGSGHGRGFLWSWLRTARSHGAILVAPTAIGRTWALAGDDVDSPNLARMVEFVASRWNIDPDRRLFCGMSDGGTFAYVSGLETGSPFTHLAPTAAAFHPMLAQFAEPGRLAGLPIHIVHGARDWMFEVGMAREAARFLESTGANLTYVELDDLAHSYPGELNPRVLAWLKETPRN</sequence>
<gene>
    <name evidence="3" type="ORF">QO010_000888</name>
</gene>
<dbReference type="EMBL" id="JAUSVS010000001">
    <property type="protein sequence ID" value="MDQ0463140.1"/>
    <property type="molecule type" value="Genomic_DNA"/>
</dbReference>
<protein>
    <submittedName>
        <fullName evidence="3">Phospholipase/carboxylesterase</fullName>
    </submittedName>
</protein>
<comment type="caution">
    <text evidence="3">The sequence shown here is derived from an EMBL/GenBank/DDBJ whole genome shotgun (WGS) entry which is preliminary data.</text>
</comment>